<evidence type="ECO:0000313" key="2">
    <source>
        <dbReference type="Proteomes" id="UP001465976"/>
    </source>
</evidence>
<dbReference type="EMBL" id="JBAHYK010000244">
    <property type="protein sequence ID" value="KAL0576138.1"/>
    <property type="molecule type" value="Genomic_DNA"/>
</dbReference>
<evidence type="ECO:0000313" key="1">
    <source>
        <dbReference type="EMBL" id="KAL0576138.1"/>
    </source>
</evidence>
<proteinExistence type="predicted"/>
<evidence type="ECO:0008006" key="3">
    <source>
        <dbReference type="Google" id="ProtNLM"/>
    </source>
</evidence>
<comment type="caution">
    <text evidence="1">The sequence shown here is derived from an EMBL/GenBank/DDBJ whole genome shotgun (WGS) entry which is preliminary data.</text>
</comment>
<keyword evidence="2" id="KW-1185">Reference proteome</keyword>
<protein>
    <recommendedName>
        <fullName evidence="3">LAGLIDADG homing endonuclease</fullName>
    </recommendedName>
</protein>
<dbReference type="Proteomes" id="UP001465976">
    <property type="component" value="Unassembled WGS sequence"/>
</dbReference>
<name>A0ABR3FLP6_9AGAR</name>
<organism evidence="1 2">
    <name type="scientific">Marasmius crinis-equi</name>
    <dbReference type="NCBI Taxonomy" id="585013"/>
    <lineage>
        <taxon>Eukaryota</taxon>
        <taxon>Fungi</taxon>
        <taxon>Dikarya</taxon>
        <taxon>Basidiomycota</taxon>
        <taxon>Agaricomycotina</taxon>
        <taxon>Agaricomycetes</taxon>
        <taxon>Agaricomycetidae</taxon>
        <taxon>Agaricales</taxon>
        <taxon>Marasmiineae</taxon>
        <taxon>Marasmiaceae</taxon>
        <taxon>Marasmius</taxon>
    </lineage>
</organism>
<reference evidence="1 2" key="1">
    <citation type="submission" date="2024-02" db="EMBL/GenBank/DDBJ databases">
        <title>A draft genome for the cacao thread blight pathogen Marasmius crinis-equi.</title>
        <authorList>
            <person name="Cohen S.P."/>
            <person name="Baruah I.K."/>
            <person name="Amoako-Attah I."/>
            <person name="Bukari Y."/>
            <person name="Meinhardt L.W."/>
            <person name="Bailey B.A."/>
        </authorList>
    </citation>
    <scope>NUCLEOTIDE SEQUENCE [LARGE SCALE GENOMIC DNA]</scope>
    <source>
        <strain evidence="1 2">GH-76</strain>
    </source>
</reference>
<gene>
    <name evidence="1" type="ORF">V5O48_005829</name>
</gene>
<accession>A0ABR3FLP6</accession>
<sequence length="294" mass="34083">MTINAEVPYCGINWKAPTCLQHLRTMFTTPPLHMQPTFDATRDTEAVELKPDTPMAPLQPLSKKMYYLRLKPEAAGQNNGKLKLSLQASYKNCGNETRWKRREEAIAHAAAFFKKAEMKDLDRLERETARGTFSYTNKLLDQLFMNCFTMLLPLIWSNSLSFLTSLRLWGMWLCSHFVRQVSDYLIYPFGPWKQEAGVDFITENNFKIFGIAFRAESEHYMKNLMELYDFSTDASRLKLHYCYHINPLQQILSASPYDVDGRRHLGSQPVVSPPTLSSLMHLMIFHNGLNMFMK</sequence>